<gene>
    <name evidence="2" type="ORF">PPOP_3138</name>
</gene>
<protein>
    <submittedName>
        <fullName evidence="2">16S rRNA uridine-516 pseudouridylate synthase</fullName>
    </submittedName>
</protein>
<feature type="chain" id="PRO_5004100428" evidence="1">
    <location>
        <begin position="24"/>
        <end position="131"/>
    </location>
</feature>
<dbReference type="EMBL" id="BALG01000246">
    <property type="protein sequence ID" value="GAC43738.1"/>
    <property type="molecule type" value="Genomic_DNA"/>
</dbReference>
<feature type="signal peptide" evidence="1">
    <location>
        <begin position="1"/>
        <end position="23"/>
    </location>
</feature>
<accession>M9M7L0</accession>
<evidence type="ECO:0000313" key="2">
    <source>
        <dbReference type="EMBL" id="GAC43738.1"/>
    </source>
</evidence>
<evidence type="ECO:0000313" key="3">
    <source>
        <dbReference type="Proteomes" id="UP000029453"/>
    </source>
</evidence>
<keyword evidence="3" id="KW-1185">Reference proteome</keyword>
<organism evidence="2 3">
    <name type="scientific">Paenibacillus popilliae ATCC 14706</name>
    <dbReference type="NCBI Taxonomy" id="1212764"/>
    <lineage>
        <taxon>Bacteria</taxon>
        <taxon>Bacillati</taxon>
        <taxon>Bacillota</taxon>
        <taxon>Bacilli</taxon>
        <taxon>Bacillales</taxon>
        <taxon>Paenibacillaceae</taxon>
        <taxon>Paenibacillus</taxon>
    </lineage>
</organism>
<dbReference type="AlphaFoldDB" id="M9M7L0"/>
<keyword evidence="1" id="KW-0732">Signal</keyword>
<reference evidence="2 3" key="1">
    <citation type="submission" date="2012-10" db="EMBL/GenBank/DDBJ databases">
        <title>Draft Genome Sequence of Paenibacillus popilliae ATCC 14706T.</title>
        <authorList>
            <person name="Iiyama K."/>
            <person name="Mori K."/>
            <person name="Mon H."/>
            <person name="Chieda Y."/>
            <person name="Lee J.M."/>
            <person name="Kusakabe T."/>
            <person name="Tashiro K."/>
            <person name="Asano S."/>
            <person name="Yasunaga-Aoki C."/>
            <person name="Shimizu S."/>
        </authorList>
    </citation>
    <scope>NUCLEOTIDE SEQUENCE [LARGE SCALE GENOMIC DNA]</scope>
    <source>
        <strain evidence="2 3">ATCC 14706</strain>
    </source>
</reference>
<name>M9M7L0_PAEPP</name>
<comment type="caution">
    <text evidence="2">The sequence shown here is derived from an EMBL/GenBank/DDBJ whole genome shotgun (WGS) entry which is preliminary data.</text>
</comment>
<dbReference type="Proteomes" id="UP000029453">
    <property type="component" value="Unassembled WGS sequence"/>
</dbReference>
<dbReference type="RefSeq" id="WP_006287438.1">
    <property type="nucleotide sequence ID" value="NZ_BALG01000246.1"/>
</dbReference>
<proteinExistence type="predicted"/>
<dbReference type="OrthoDB" id="2990261at2"/>
<sequence length="131" mass="14626">MKKKLFVVAVCALAMLGTTSALAYNYKFDFDMNTGINHSAAYSEVAYKYTKDEEPVVRVDSVESKVLMNFVVVNSDDVQRTDTYTTKSAGSHVFTSNGMAQNKQYRLRADTDDGGFLSRYNVTGAWNPDSY</sequence>
<evidence type="ECO:0000256" key="1">
    <source>
        <dbReference type="SAM" id="SignalP"/>
    </source>
</evidence>